<feature type="domain" description="Glycosyltransferase 2-like" evidence="1">
    <location>
        <begin position="8"/>
        <end position="137"/>
    </location>
</feature>
<dbReference type="InterPro" id="IPR029044">
    <property type="entry name" value="Nucleotide-diphossugar_trans"/>
</dbReference>
<sequence length="269" mass="31357">MIKKNMISFLVPTLGKREKELMRLFDSLEKQKQYNFEVVVVVQDNYENISKLCKKYKKFFFINVINDDKKGLSKGRNKGKSICKGDIVVLSDDDCWYPEDASIIIAEEFAKNDIDVLLTQIYDKINDVSYKKYSTKETVIKSQFDLLSRSSIEIAFKNRFNDLKFDELFGLGSKYVCCEEVDFLLRLYRCNASIKYLPRVTVFHEKKLKGSNDNAITAKGALYAKHFNLLIALMVCMRDVIKKGENNFRLFFGGYNEYSKRVRKTSISR</sequence>
<dbReference type="Gene3D" id="3.90.550.10">
    <property type="entry name" value="Spore Coat Polysaccharide Biosynthesis Protein SpsA, Chain A"/>
    <property type="match status" value="1"/>
</dbReference>
<evidence type="ECO:0000313" key="2">
    <source>
        <dbReference type="EMBL" id="WWD82644.1"/>
    </source>
</evidence>
<dbReference type="PANTHER" id="PTHR22916:SF3">
    <property type="entry name" value="UDP-GLCNAC:BETAGAL BETA-1,3-N-ACETYLGLUCOSAMINYLTRANSFERASE-LIKE PROTEIN 1"/>
    <property type="match status" value="1"/>
</dbReference>
<dbReference type="RefSeq" id="WP_018589095.1">
    <property type="nucleotide sequence ID" value="NZ_CP117523.1"/>
</dbReference>
<evidence type="ECO:0000259" key="1">
    <source>
        <dbReference type="Pfam" id="PF00535"/>
    </source>
</evidence>
<dbReference type="PANTHER" id="PTHR22916">
    <property type="entry name" value="GLYCOSYLTRANSFERASE"/>
    <property type="match status" value="1"/>
</dbReference>
<dbReference type="CDD" id="cd00761">
    <property type="entry name" value="Glyco_tranf_GTA_type"/>
    <property type="match status" value="1"/>
</dbReference>
<dbReference type="EMBL" id="CP117523">
    <property type="protein sequence ID" value="WWD82644.1"/>
    <property type="molecule type" value="Genomic_DNA"/>
</dbReference>
<keyword evidence="3" id="KW-1185">Reference proteome</keyword>
<proteinExistence type="predicted"/>
<accession>A0ABZ2ESA0</accession>
<dbReference type="InterPro" id="IPR001173">
    <property type="entry name" value="Glyco_trans_2-like"/>
</dbReference>
<gene>
    <name evidence="2" type="ORF">TEGL_10360</name>
</gene>
<dbReference type="Pfam" id="PF00535">
    <property type="entry name" value="Glycos_transf_2"/>
    <property type="match status" value="1"/>
</dbReference>
<dbReference type="Proteomes" id="UP001348492">
    <property type="component" value="Chromosome"/>
</dbReference>
<reference evidence="2 3" key="1">
    <citation type="journal article" date="2023" name="PLoS ONE">
        <title>Genome-based metabolic and phylogenomic analysis of three Terrisporobacter species.</title>
        <authorList>
            <person name="Boer T."/>
            <person name="Bengelsdorf F.R."/>
            <person name="Bomeke M."/>
            <person name="Daniel R."/>
            <person name="Poehlein A."/>
        </authorList>
    </citation>
    <scope>NUCLEOTIDE SEQUENCE [LARGE SCALE GENOMIC DNA]</scope>
    <source>
        <strain evidence="2 3">DSM 1288</strain>
    </source>
</reference>
<organism evidence="2 3">
    <name type="scientific">Terrisporobacter glycolicus ATCC 14880 = DSM 1288</name>
    <dbReference type="NCBI Taxonomy" id="1121315"/>
    <lineage>
        <taxon>Bacteria</taxon>
        <taxon>Bacillati</taxon>
        <taxon>Bacillota</taxon>
        <taxon>Clostridia</taxon>
        <taxon>Peptostreptococcales</taxon>
        <taxon>Peptostreptococcaceae</taxon>
        <taxon>Terrisporobacter</taxon>
    </lineage>
</organism>
<evidence type="ECO:0000313" key="3">
    <source>
        <dbReference type="Proteomes" id="UP001348492"/>
    </source>
</evidence>
<dbReference type="SUPFAM" id="SSF53448">
    <property type="entry name" value="Nucleotide-diphospho-sugar transferases"/>
    <property type="match status" value="1"/>
</dbReference>
<protein>
    <recommendedName>
        <fullName evidence="1">Glycosyltransferase 2-like domain-containing protein</fullName>
    </recommendedName>
</protein>
<name>A0ABZ2ESA0_9FIRM</name>